<dbReference type="Proteomes" id="UP000092444">
    <property type="component" value="Unassembled WGS sequence"/>
</dbReference>
<dbReference type="VEuPathDB" id="VectorBase:GMOY003817"/>
<protein>
    <submittedName>
        <fullName evidence="1">Uncharacterized protein</fullName>
    </submittedName>
</protein>
<proteinExistence type="predicted"/>
<sequence length="135" mass="15555">MLIQSGEEPDLDIFKANRSNSSEIEFDITPDGMDCLEWEDEFIADHKPNAHTVDFGDIIDSTLAIALRKPSKVEEAMDFCIERLACTSNHIKNKQKLRYLVNLDHWDFNETTGRHIKVDDGDSTSSYIVMFHMKF</sequence>
<dbReference type="AlphaFoldDB" id="A0A1B0FJ62"/>
<evidence type="ECO:0000313" key="1">
    <source>
        <dbReference type="EnsemblMetazoa" id="GMOY003817-PA"/>
    </source>
</evidence>
<dbReference type="STRING" id="37546.A0A1B0FJ62"/>
<accession>A0A1B0FJ62</accession>
<name>A0A1B0FJ62_GLOMM</name>
<dbReference type="EMBL" id="CCAG010018686">
    <property type="status" value="NOT_ANNOTATED_CDS"/>
    <property type="molecule type" value="Genomic_DNA"/>
</dbReference>
<evidence type="ECO:0000313" key="2">
    <source>
        <dbReference type="Proteomes" id="UP000092444"/>
    </source>
</evidence>
<keyword evidence="2" id="KW-1185">Reference proteome</keyword>
<reference evidence="1" key="1">
    <citation type="submission" date="2020-05" db="UniProtKB">
        <authorList>
            <consortium name="EnsemblMetazoa"/>
        </authorList>
    </citation>
    <scope>IDENTIFICATION</scope>
    <source>
        <strain evidence="1">Yale</strain>
    </source>
</reference>
<organism evidence="1 2">
    <name type="scientific">Glossina morsitans morsitans</name>
    <name type="common">Savannah tsetse fly</name>
    <dbReference type="NCBI Taxonomy" id="37546"/>
    <lineage>
        <taxon>Eukaryota</taxon>
        <taxon>Metazoa</taxon>
        <taxon>Ecdysozoa</taxon>
        <taxon>Arthropoda</taxon>
        <taxon>Hexapoda</taxon>
        <taxon>Insecta</taxon>
        <taxon>Pterygota</taxon>
        <taxon>Neoptera</taxon>
        <taxon>Endopterygota</taxon>
        <taxon>Diptera</taxon>
        <taxon>Brachycera</taxon>
        <taxon>Muscomorpha</taxon>
        <taxon>Hippoboscoidea</taxon>
        <taxon>Glossinidae</taxon>
        <taxon>Glossina</taxon>
    </lineage>
</organism>
<dbReference type="EnsemblMetazoa" id="GMOY003817-RA">
    <property type="protein sequence ID" value="GMOY003817-PA"/>
    <property type="gene ID" value="GMOY003817"/>
</dbReference>